<dbReference type="EMBL" id="BMAR01000025">
    <property type="protein sequence ID" value="GFR48651.1"/>
    <property type="molecule type" value="Genomic_DNA"/>
</dbReference>
<gene>
    <name evidence="3" type="ORF">Agub_g10605</name>
</gene>
<feature type="compositionally biased region" description="Low complexity" evidence="2">
    <location>
        <begin position="343"/>
        <end position="355"/>
    </location>
</feature>
<evidence type="ECO:0000256" key="1">
    <source>
        <dbReference type="ARBA" id="ARBA00023002"/>
    </source>
</evidence>
<evidence type="ECO:0008006" key="5">
    <source>
        <dbReference type="Google" id="ProtNLM"/>
    </source>
</evidence>
<comment type="caution">
    <text evidence="3">The sequence shown here is derived from an EMBL/GenBank/DDBJ whole genome shotgun (WGS) entry which is preliminary data.</text>
</comment>
<protein>
    <recommendedName>
        <fullName evidence="5">Protochlorophyllide reductase</fullName>
    </recommendedName>
</protein>
<dbReference type="SUPFAM" id="SSF51735">
    <property type="entry name" value="NAD(P)-binding Rossmann-fold domains"/>
    <property type="match status" value="1"/>
</dbReference>
<dbReference type="GO" id="GO:0016491">
    <property type="term" value="F:oxidoreductase activity"/>
    <property type="evidence" value="ECO:0007669"/>
    <property type="project" value="UniProtKB-KW"/>
</dbReference>
<evidence type="ECO:0000313" key="3">
    <source>
        <dbReference type="EMBL" id="GFR48651.1"/>
    </source>
</evidence>
<dbReference type="PROSITE" id="PS51257">
    <property type="entry name" value="PROKAR_LIPOPROTEIN"/>
    <property type="match status" value="1"/>
</dbReference>
<feature type="region of interest" description="Disordered" evidence="2">
    <location>
        <begin position="160"/>
        <end position="179"/>
    </location>
</feature>
<dbReference type="Gene3D" id="3.40.50.720">
    <property type="entry name" value="NAD(P)-binding Rossmann-like Domain"/>
    <property type="match status" value="1"/>
</dbReference>
<dbReference type="InterPro" id="IPR002347">
    <property type="entry name" value="SDR_fam"/>
</dbReference>
<keyword evidence="1" id="KW-0560">Oxidoreductase</keyword>
<proteinExistence type="predicted"/>
<dbReference type="PRINTS" id="PR00081">
    <property type="entry name" value="GDHRDH"/>
</dbReference>
<dbReference type="AlphaFoldDB" id="A0AAD3HPZ1"/>
<reference evidence="3 4" key="1">
    <citation type="journal article" date="2021" name="Sci. Rep.">
        <title>Genome sequencing of the multicellular alga Astrephomene provides insights into convergent evolution of germ-soma differentiation.</title>
        <authorList>
            <person name="Yamashita S."/>
            <person name="Yamamoto K."/>
            <person name="Matsuzaki R."/>
            <person name="Suzuki S."/>
            <person name="Yamaguchi H."/>
            <person name="Hirooka S."/>
            <person name="Minakuchi Y."/>
            <person name="Miyagishima S."/>
            <person name="Kawachi M."/>
            <person name="Toyoda A."/>
            <person name="Nozaki H."/>
        </authorList>
    </citation>
    <scope>NUCLEOTIDE SEQUENCE [LARGE SCALE GENOMIC DNA]</scope>
    <source>
        <strain evidence="3 4">NIES-4017</strain>
    </source>
</reference>
<evidence type="ECO:0000256" key="2">
    <source>
        <dbReference type="SAM" id="MobiDB-lite"/>
    </source>
</evidence>
<evidence type="ECO:0000313" key="4">
    <source>
        <dbReference type="Proteomes" id="UP001054857"/>
    </source>
</evidence>
<sequence length="364" mass="37890">MVVAQRVLITGGNSGIGFEAARQLLQLGHHVVIACRDAGKAQKAVEALAPVAKASGVSVDSALMDLTSFASVRDGAAKLLARHPRLDVMVCNAGVMSGTRGFAAPQLTADGYETTLQVNHLSHFLLVHLLLPALLASPAARVVVVSSELHRKALAEAPAAAAGAGSTPGSTAAPAAPKGPDVGLATPEWLTRLRSPSAATAAGAAAVPAAESKRLSGMQLYCISKLYNLWFAFHLASLLPSNVTCNAVSPGWVPGTALGRGAPWLVRVLYQTLCPLIPFAVSVPEGARRVVSVCVGADEGAVRGRYFARGAQSDSSSESLDTAAAAELWKLSMQATGVEEYLPPQQQPQGLQQQQEQKEQEQQQ</sequence>
<keyword evidence="4" id="KW-1185">Reference proteome</keyword>
<dbReference type="Pfam" id="PF00106">
    <property type="entry name" value="adh_short"/>
    <property type="match status" value="1"/>
</dbReference>
<accession>A0AAD3HPZ1</accession>
<dbReference type="PANTHER" id="PTHR43157:SF31">
    <property type="entry name" value="PHOSPHATIDYLINOSITOL-GLYCAN BIOSYNTHESIS CLASS F PROTEIN"/>
    <property type="match status" value="1"/>
</dbReference>
<name>A0AAD3HPZ1_9CHLO</name>
<dbReference type="PANTHER" id="PTHR43157">
    <property type="entry name" value="PHOSPHATIDYLINOSITOL-GLYCAN BIOSYNTHESIS CLASS F PROTEIN-RELATED"/>
    <property type="match status" value="1"/>
</dbReference>
<organism evidence="3 4">
    <name type="scientific">Astrephomene gubernaculifera</name>
    <dbReference type="NCBI Taxonomy" id="47775"/>
    <lineage>
        <taxon>Eukaryota</taxon>
        <taxon>Viridiplantae</taxon>
        <taxon>Chlorophyta</taxon>
        <taxon>core chlorophytes</taxon>
        <taxon>Chlorophyceae</taxon>
        <taxon>CS clade</taxon>
        <taxon>Chlamydomonadales</taxon>
        <taxon>Astrephomenaceae</taxon>
        <taxon>Astrephomene</taxon>
    </lineage>
</organism>
<dbReference type="Proteomes" id="UP001054857">
    <property type="component" value="Unassembled WGS sequence"/>
</dbReference>
<dbReference type="InterPro" id="IPR036291">
    <property type="entry name" value="NAD(P)-bd_dom_sf"/>
</dbReference>
<feature type="region of interest" description="Disordered" evidence="2">
    <location>
        <begin position="339"/>
        <end position="364"/>
    </location>
</feature>